<keyword evidence="2" id="KW-0812">Transmembrane</keyword>
<dbReference type="OrthoDB" id="5416037at2759"/>
<feature type="region of interest" description="Disordered" evidence="1">
    <location>
        <begin position="338"/>
        <end position="376"/>
    </location>
</feature>
<feature type="compositionally biased region" description="Low complexity" evidence="1">
    <location>
        <begin position="668"/>
        <end position="683"/>
    </location>
</feature>
<organism evidence="4">
    <name type="scientific">Gaeumannomyces tritici (strain R3-111a-1)</name>
    <name type="common">Wheat and barley take-all root rot fungus</name>
    <name type="synonym">Gaeumannomyces graminis var. tritici</name>
    <dbReference type="NCBI Taxonomy" id="644352"/>
    <lineage>
        <taxon>Eukaryota</taxon>
        <taxon>Fungi</taxon>
        <taxon>Dikarya</taxon>
        <taxon>Ascomycota</taxon>
        <taxon>Pezizomycotina</taxon>
        <taxon>Sordariomycetes</taxon>
        <taxon>Sordariomycetidae</taxon>
        <taxon>Magnaporthales</taxon>
        <taxon>Magnaporthaceae</taxon>
        <taxon>Gaeumannomyces</taxon>
    </lineage>
</organism>
<feature type="region of interest" description="Disordered" evidence="1">
    <location>
        <begin position="208"/>
        <end position="322"/>
    </location>
</feature>
<accession>J3NXF2</accession>
<feature type="region of interest" description="Disordered" evidence="1">
    <location>
        <begin position="623"/>
        <end position="730"/>
    </location>
</feature>
<feature type="compositionally biased region" description="Low complexity" evidence="1">
    <location>
        <begin position="137"/>
        <end position="146"/>
    </location>
</feature>
<reference evidence="6" key="1">
    <citation type="submission" date="2010-07" db="EMBL/GenBank/DDBJ databases">
        <title>The genome sequence of Gaeumannomyces graminis var. tritici strain R3-111a-1.</title>
        <authorList>
            <consortium name="The Broad Institute Genome Sequencing Platform"/>
            <person name="Ma L.-J."/>
            <person name="Dead R."/>
            <person name="Young S."/>
            <person name="Zeng Q."/>
            <person name="Koehrsen M."/>
            <person name="Alvarado L."/>
            <person name="Berlin A."/>
            <person name="Chapman S.B."/>
            <person name="Chen Z."/>
            <person name="Freedman E."/>
            <person name="Gellesch M."/>
            <person name="Goldberg J."/>
            <person name="Griggs A."/>
            <person name="Gujja S."/>
            <person name="Heilman E.R."/>
            <person name="Heiman D."/>
            <person name="Hepburn T."/>
            <person name="Howarth C."/>
            <person name="Jen D."/>
            <person name="Larson L."/>
            <person name="Mehta T."/>
            <person name="Neiman D."/>
            <person name="Pearson M."/>
            <person name="Roberts A."/>
            <person name="Saif S."/>
            <person name="Shea T."/>
            <person name="Shenoy N."/>
            <person name="Sisk P."/>
            <person name="Stolte C."/>
            <person name="Sykes S."/>
            <person name="Walk T."/>
            <person name="White J."/>
            <person name="Yandava C."/>
            <person name="Haas B."/>
            <person name="Nusbaum C."/>
            <person name="Birren B."/>
        </authorList>
    </citation>
    <scope>NUCLEOTIDE SEQUENCE [LARGE SCALE GENOMIC DNA]</scope>
    <source>
        <strain evidence="6">R3-111a-1</strain>
    </source>
</reference>
<feature type="compositionally biased region" description="Polar residues" evidence="1">
    <location>
        <begin position="631"/>
        <end position="651"/>
    </location>
</feature>
<keyword evidence="6" id="KW-1185">Reference proteome</keyword>
<feature type="region of interest" description="Disordered" evidence="1">
    <location>
        <begin position="14"/>
        <end position="181"/>
    </location>
</feature>
<feature type="transmembrane region" description="Helical" evidence="2">
    <location>
        <begin position="742"/>
        <end position="763"/>
    </location>
</feature>
<name>J3NXF2_GAET3</name>
<evidence type="ECO:0000313" key="4">
    <source>
        <dbReference type="EMBL" id="EJT76034.1"/>
    </source>
</evidence>
<proteinExistence type="predicted"/>
<reference evidence="5" key="4">
    <citation type="journal article" date="2015" name="G3 (Bethesda)">
        <title>Genome sequences of three phytopathogenic species of the Magnaporthaceae family of fungi.</title>
        <authorList>
            <person name="Okagaki L.H."/>
            <person name="Nunes C.C."/>
            <person name="Sailsbery J."/>
            <person name="Clay B."/>
            <person name="Brown D."/>
            <person name="John T."/>
            <person name="Oh Y."/>
            <person name="Young N."/>
            <person name="Fitzgerald M."/>
            <person name="Haas B.J."/>
            <person name="Zeng Q."/>
            <person name="Young S."/>
            <person name="Adiconis X."/>
            <person name="Fan L."/>
            <person name="Levin J.Z."/>
            <person name="Mitchell T.K."/>
            <person name="Okubara P.A."/>
            <person name="Farman M.L."/>
            <person name="Kohn L.M."/>
            <person name="Birren B."/>
            <person name="Ma L.-J."/>
            <person name="Dean R.A."/>
        </authorList>
    </citation>
    <scope>NUCLEOTIDE SEQUENCE</scope>
    <source>
        <strain evidence="5">R3-111a-1</strain>
    </source>
</reference>
<dbReference type="AlphaFoldDB" id="J3NXF2"/>
<dbReference type="GeneID" id="20346416"/>
<keyword evidence="2" id="KW-0472">Membrane</keyword>
<dbReference type="EMBL" id="GL385397">
    <property type="protein sequence ID" value="EJT76034.1"/>
    <property type="molecule type" value="Genomic_DNA"/>
</dbReference>
<evidence type="ECO:0000313" key="5">
    <source>
        <dbReference type="EnsemblFungi" id="EJT76034"/>
    </source>
</evidence>
<feature type="transmembrane region" description="Helical" evidence="2">
    <location>
        <begin position="770"/>
        <end position="790"/>
    </location>
</feature>
<reference evidence="5" key="5">
    <citation type="submission" date="2018-04" db="UniProtKB">
        <authorList>
            <consortium name="EnsemblFungi"/>
        </authorList>
    </citation>
    <scope>IDENTIFICATION</scope>
    <source>
        <strain evidence="5">R3-111a-1</strain>
    </source>
</reference>
<evidence type="ECO:0000256" key="1">
    <source>
        <dbReference type="SAM" id="MobiDB-lite"/>
    </source>
</evidence>
<dbReference type="Pfam" id="PF20237">
    <property type="entry name" value="DUF6594"/>
    <property type="match status" value="1"/>
</dbReference>
<dbReference type="STRING" id="644352.J3NXF2"/>
<keyword evidence="2" id="KW-1133">Transmembrane helix</keyword>
<reference evidence="4" key="2">
    <citation type="submission" date="2010-07" db="EMBL/GenBank/DDBJ databases">
        <authorList>
            <consortium name="The Broad Institute Genome Sequencing Platform"/>
            <consortium name="Broad Institute Genome Sequencing Center for Infectious Disease"/>
            <person name="Ma L.-J."/>
            <person name="Dead R."/>
            <person name="Young S."/>
            <person name="Zeng Q."/>
            <person name="Koehrsen M."/>
            <person name="Alvarado L."/>
            <person name="Berlin A."/>
            <person name="Chapman S.B."/>
            <person name="Chen Z."/>
            <person name="Freedman E."/>
            <person name="Gellesch M."/>
            <person name="Goldberg J."/>
            <person name="Griggs A."/>
            <person name="Gujja S."/>
            <person name="Heilman E.R."/>
            <person name="Heiman D."/>
            <person name="Hepburn T."/>
            <person name="Howarth C."/>
            <person name="Jen D."/>
            <person name="Larson L."/>
            <person name="Mehta T."/>
            <person name="Neiman D."/>
            <person name="Pearson M."/>
            <person name="Roberts A."/>
            <person name="Saif S."/>
            <person name="Shea T."/>
            <person name="Shenoy N."/>
            <person name="Sisk P."/>
            <person name="Stolte C."/>
            <person name="Sykes S."/>
            <person name="Walk T."/>
            <person name="White J."/>
            <person name="Yandava C."/>
            <person name="Haas B."/>
            <person name="Nusbaum C."/>
            <person name="Birren B."/>
        </authorList>
    </citation>
    <scope>NUCLEOTIDE SEQUENCE</scope>
    <source>
        <strain evidence="4">R3-111a-1</strain>
    </source>
</reference>
<dbReference type="RefSeq" id="XP_009222034.1">
    <property type="nucleotide sequence ID" value="XM_009223770.1"/>
</dbReference>
<sequence>MPSGEVRVCCEELIEPSPIDEEPELDDQDATPGAHDMLRPWEADNRRWTFSDSAKSPRHNLNPSATPTGVGSTHSYRSRPRASTMMRLGASGLPPNPKSKPWPTHRRSESDLGSRGRSLFIDHERLGFETRGRQALSRPPRSSASPTFAMRRPDSSNGSTSTVIQAPFDGPDTGHESYASATRVSASCEAGMSPPPVILVPDALEYLDEGSPEVTEEAIRRSVEEAGAASSTSWHFAPPLGSSRSSTRGSPCRPSHRTTSPHSPGMSSAASATSCSEMVGDDPETDRSSSPERSVNGNGDASERESPVKGDFLTAPEFRQPRNLQELQKLEQEISRQHHNRYGTPEMPRGRASIPPSGRTSIPPRALNPRGPSQEAMNLPRAEKLPLSGYELLASCLSGPEHCLGWHESDHNQQQPPVHRTHRRHASMGPPAGSVGMPAPSPWLQPHQQHPSIKPIYRRFQALSHRVLLNLQDELSVLEEQLHRLDTADTQARRMQSHIIPASRRGDNPRGGELQVQKTEVLQKIEVKLGQYNQALESFTKTQGLSVPSTKEVDNYRTYFAMENPISEMETRFLDCPYDLISLAPDEKSSAPVFTYATATTRIGRSRSRSDLPLRNHHYATENYKQDQASDDNNPTPVQGQTPFRASSPTPTVLYHHQRPDPARSLFATSRPSPLSRPPTTAANAHRRIGSNLSTRSPGLADCLSSSYPTDRTDPGSPMSTMSLHDGADAKPDRAAAARRPVVRVVVAGTAAVLAPVSAFTVIPGFASRMAVVLLVLALAAVVCGGSGWARRAKGAATAAAAIDKTAPQAATESIDDEAAHEGKQAEGPAAAAALPVAAASYSVVGGFSTQDLLLCAGAYGGVMAVIAGSFA</sequence>
<evidence type="ECO:0000259" key="3">
    <source>
        <dbReference type="Pfam" id="PF20237"/>
    </source>
</evidence>
<feature type="compositionally biased region" description="Basic and acidic residues" evidence="1">
    <location>
        <begin position="106"/>
        <end position="132"/>
    </location>
</feature>
<dbReference type="PANTHER" id="PTHR34502:SF6">
    <property type="entry name" value="DUF6594 DOMAIN-CONTAINING PROTEIN"/>
    <property type="match status" value="1"/>
</dbReference>
<feature type="compositionally biased region" description="Polar residues" evidence="1">
    <location>
        <begin position="50"/>
        <end position="75"/>
    </location>
</feature>
<gene>
    <name evidence="5" type="primary">20346416</name>
    <name evidence="4" type="ORF">GGTG_05958</name>
</gene>
<feature type="compositionally biased region" description="Acidic residues" evidence="1">
    <location>
        <begin position="14"/>
        <end position="29"/>
    </location>
</feature>
<dbReference type="HOGENOM" id="CLU_329296_0_0_1"/>
<protein>
    <recommendedName>
        <fullName evidence="3">DUF6594 domain-containing protein</fullName>
    </recommendedName>
</protein>
<evidence type="ECO:0000256" key="2">
    <source>
        <dbReference type="SAM" id="Phobius"/>
    </source>
</evidence>
<feature type="compositionally biased region" description="Polar residues" evidence="1">
    <location>
        <begin position="257"/>
        <end position="276"/>
    </location>
</feature>
<evidence type="ECO:0000313" key="6">
    <source>
        <dbReference type="Proteomes" id="UP000006039"/>
    </source>
</evidence>
<feature type="region of interest" description="Disordered" evidence="1">
    <location>
        <begin position="410"/>
        <end position="432"/>
    </location>
</feature>
<feature type="compositionally biased region" description="Polar residues" evidence="1">
    <location>
        <begin position="155"/>
        <end position="164"/>
    </location>
</feature>
<dbReference type="Proteomes" id="UP000006039">
    <property type="component" value="Unassembled WGS sequence"/>
</dbReference>
<dbReference type="VEuPathDB" id="FungiDB:GGTG_05958"/>
<dbReference type="InterPro" id="IPR046529">
    <property type="entry name" value="DUF6594"/>
</dbReference>
<dbReference type="eggNOG" id="ENOG502QRPA">
    <property type="taxonomic scope" value="Eukaryota"/>
</dbReference>
<dbReference type="EnsemblFungi" id="EJT76034">
    <property type="protein sequence ID" value="EJT76034"/>
    <property type="gene ID" value="GGTG_05958"/>
</dbReference>
<reference evidence="4" key="3">
    <citation type="submission" date="2010-09" db="EMBL/GenBank/DDBJ databases">
        <title>Annotation of Gaeumannomyces graminis var. tritici R3-111a-1.</title>
        <authorList>
            <consortium name="The Broad Institute Genome Sequencing Platform"/>
            <person name="Ma L.-J."/>
            <person name="Dead R."/>
            <person name="Young S.K."/>
            <person name="Zeng Q."/>
            <person name="Gargeya S."/>
            <person name="Fitzgerald M."/>
            <person name="Haas B."/>
            <person name="Abouelleil A."/>
            <person name="Alvarado L."/>
            <person name="Arachchi H.M."/>
            <person name="Berlin A."/>
            <person name="Brown A."/>
            <person name="Chapman S.B."/>
            <person name="Chen Z."/>
            <person name="Dunbar C."/>
            <person name="Freedman E."/>
            <person name="Gearin G."/>
            <person name="Gellesch M."/>
            <person name="Goldberg J."/>
            <person name="Griggs A."/>
            <person name="Gujja S."/>
            <person name="Heiman D."/>
            <person name="Howarth C."/>
            <person name="Larson L."/>
            <person name="Lui A."/>
            <person name="MacDonald P.J.P."/>
            <person name="Mehta T."/>
            <person name="Montmayeur A."/>
            <person name="Murphy C."/>
            <person name="Neiman D."/>
            <person name="Pearson M."/>
            <person name="Priest M."/>
            <person name="Roberts A."/>
            <person name="Saif S."/>
            <person name="Shea T."/>
            <person name="Shenoy N."/>
            <person name="Sisk P."/>
            <person name="Stolte C."/>
            <person name="Sykes S."/>
            <person name="Yandava C."/>
            <person name="Wortman J."/>
            <person name="Nusbaum C."/>
            <person name="Birren B."/>
        </authorList>
    </citation>
    <scope>NUCLEOTIDE SEQUENCE</scope>
    <source>
        <strain evidence="4">R3-111a-1</strain>
    </source>
</reference>
<feature type="compositionally biased region" description="Basic and acidic residues" evidence="1">
    <location>
        <begin position="36"/>
        <end position="49"/>
    </location>
</feature>
<feature type="domain" description="DUF6594" evidence="3">
    <location>
        <begin position="450"/>
        <end position="801"/>
    </location>
</feature>
<dbReference type="PANTHER" id="PTHR34502">
    <property type="entry name" value="DUF6594 DOMAIN-CONTAINING PROTEIN-RELATED"/>
    <property type="match status" value="1"/>
</dbReference>